<organism evidence="1 2">
    <name type="scientific">Streptomyces osmaniensis</name>
    <dbReference type="NCBI Taxonomy" id="593134"/>
    <lineage>
        <taxon>Bacteria</taxon>
        <taxon>Bacillati</taxon>
        <taxon>Actinomycetota</taxon>
        <taxon>Actinomycetes</taxon>
        <taxon>Kitasatosporales</taxon>
        <taxon>Streptomycetaceae</taxon>
        <taxon>Streptomyces</taxon>
    </lineage>
</organism>
<name>A0ABP6YZ93_9ACTN</name>
<protein>
    <recommendedName>
        <fullName evidence="3">GIY-YIG nuclease family protein</fullName>
    </recommendedName>
</protein>
<evidence type="ECO:0008006" key="3">
    <source>
        <dbReference type="Google" id="ProtNLM"/>
    </source>
</evidence>
<gene>
    <name evidence="1" type="ORF">GCM10022295_85730</name>
</gene>
<comment type="caution">
    <text evidence="1">The sequence shown here is derived from an EMBL/GenBank/DDBJ whole genome shotgun (WGS) entry which is preliminary data.</text>
</comment>
<keyword evidence="2" id="KW-1185">Reference proteome</keyword>
<dbReference type="RefSeq" id="WP_346186333.1">
    <property type="nucleotide sequence ID" value="NZ_BAABCE010000027.1"/>
</dbReference>
<dbReference type="Proteomes" id="UP001500707">
    <property type="component" value="Unassembled WGS sequence"/>
</dbReference>
<proteinExistence type="predicted"/>
<dbReference type="EMBL" id="BAABCE010000027">
    <property type="protein sequence ID" value="GAA3590929.1"/>
    <property type="molecule type" value="Genomic_DNA"/>
</dbReference>
<evidence type="ECO:0000313" key="2">
    <source>
        <dbReference type="Proteomes" id="UP001500707"/>
    </source>
</evidence>
<evidence type="ECO:0000313" key="1">
    <source>
        <dbReference type="EMBL" id="GAA3590929.1"/>
    </source>
</evidence>
<accession>A0ABP6YZ93</accession>
<dbReference type="Pfam" id="PF13455">
    <property type="entry name" value="MUG113"/>
    <property type="match status" value="1"/>
</dbReference>
<sequence length="138" mass="15888">MEPLDIAGVKQLQAQQHAGPRITKRVALSVQQGDSDDAGCVYYVVFRRNADRIKIGTTRQARRRFSTLSSQTGDRLRLLVAEPGGRPQEDERHRQFAHLRVAGTEYFHYTSELVDHIGELRQRFPHYRDFTNVGMSYD</sequence>
<reference evidence="2" key="1">
    <citation type="journal article" date="2019" name="Int. J. Syst. Evol. Microbiol.">
        <title>The Global Catalogue of Microorganisms (GCM) 10K type strain sequencing project: providing services to taxonomists for standard genome sequencing and annotation.</title>
        <authorList>
            <consortium name="The Broad Institute Genomics Platform"/>
            <consortium name="The Broad Institute Genome Sequencing Center for Infectious Disease"/>
            <person name="Wu L."/>
            <person name="Ma J."/>
        </authorList>
    </citation>
    <scope>NUCLEOTIDE SEQUENCE [LARGE SCALE GENOMIC DNA]</scope>
    <source>
        <strain evidence="2">JCM 17656</strain>
    </source>
</reference>